<reference evidence="1" key="1">
    <citation type="submission" date="2021-07" db="EMBL/GenBank/DDBJ databases">
        <title>Comparative genomics of Bacteroides fragilis group isolates reveals species-dependent resistance mechanisms and validates clinical tools for resistance prediction.</title>
        <authorList>
            <person name="Wallace M.J."/>
            <person name="Jean S."/>
            <person name="Wallace M.A."/>
            <person name="Carey-Ann B.D."/>
            <person name="Dantas G."/>
        </authorList>
    </citation>
    <scope>NUCLEOTIDE SEQUENCE</scope>
    <source>
        <strain evidence="1">BJH_160</strain>
    </source>
</reference>
<name>A0AAW4ZH00_BACT4</name>
<evidence type="ECO:0000313" key="1">
    <source>
        <dbReference type="EMBL" id="MCE9241190.1"/>
    </source>
</evidence>
<evidence type="ECO:0000313" key="2">
    <source>
        <dbReference type="Proteomes" id="UP001200544"/>
    </source>
</evidence>
<sequence>LLDHKNKKTSDKVWKIKLKVLIFAVRFAKKRRFVFLLYLLSLSLRESEKRYKKKNEKKLPKTFGS</sequence>
<dbReference type="EMBL" id="JAHYQA010000085">
    <property type="protein sequence ID" value="MCE9241190.1"/>
    <property type="molecule type" value="Genomic_DNA"/>
</dbReference>
<protein>
    <recommendedName>
        <fullName evidence="3">Glycosyltransferase family 2 protein</fullName>
    </recommendedName>
</protein>
<proteinExistence type="predicted"/>
<comment type="caution">
    <text evidence="1">The sequence shown here is derived from an EMBL/GenBank/DDBJ whole genome shotgun (WGS) entry which is preliminary data.</text>
</comment>
<organism evidence="1 2">
    <name type="scientific">Bacteroides thetaiotaomicron</name>
    <dbReference type="NCBI Taxonomy" id="818"/>
    <lineage>
        <taxon>Bacteria</taxon>
        <taxon>Pseudomonadati</taxon>
        <taxon>Bacteroidota</taxon>
        <taxon>Bacteroidia</taxon>
        <taxon>Bacteroidales</taxon>
        <taxon>Bacteroidaceae</taxon>
        <taxon>Bacteroides</taxon>
    </lineage>
</organism>
<accession>A0AAW4ZH00</accession>
<gene>
    <name evidence="1" type="ORF">K0H07_29175</name>
</gene>
<evidence type="ECO:0008006" key="3">
    <source>
        <dbReference type="Google" id="ProtNLM"/>
    </source>
</evidence>
<feature type="non-terminal residue" evidence="1">
    <location>
        <position position="1"/>
    </location>
</feature>
<dbReference type="AlphaFoldDB" id="A0AAW4ZH00"/>
<dbReference type="Proteomes" id="UP001200544">
    <property type="component" value="Unassembled WGS sequence"/>
</dbReference>